<dbReference type="GO" id="GO:0006313">
    <property type="term" value="P:DNA transposition"/>
    <property type="evidence" value="ECO:0007669"/>
    <property type="project" value="InterPro"/>
</dbReference>
<dbReference type="InterPro" id="IPR052338">
    <property type="entry name" value="Transposase_5"/>
</dbReference>
<evidence type="ECO:0000313" key="5">
    <source>
        <dbReference type="Proteomes" id="UP001178508"/>
    </source>
</evidence>
<sequence>MTLPFLTNKSASTTMVKKGCPPVSCVPLLLIFLDKVPVTMRRQLSAAICNRIVGMRQAGAKQNAIATALGITQGAVSKILKRHRQTGVPTPRPRSGRPRKTTVREDRYLHRLSHTGRTKTSTQLRNEWMRFTNTPVTSRLVRYRLLNVGYFARRPVWKPLLQRRHRQARLGWAHDHLNWQDGHWQHVVFSDESRFLLYRHDGRVRVRRQAHESLAEGCVLPRVQAGGGRVTVWGAFHSTAKCDLHVLDGNMNQHRYCRILETKMLPFARQHFGANFVYQDDNAPPHRTQLIRDFLDQEDVEHMEWPAMSPDMNPIENLWAEVSRGLNNMNEPPTNVAELTKAVIQCWREIPVETLTNLVTSMPRRVRALYNARGGHTKY</sequence>
<evidence type="ECO:0000259" key="3">
    <source>
        <dbReference type="SMART" id="SM00351"/>
    </source>
</evidence>
<dbReference type="PANTHER" id="PTHR23022:SF134">
    <property type="entry name" value="TRANSPOSABLE ELEMENT TC1 TRANSPOSASE"/>
    <property type="match status" value="1"/>
</dbReference>
<dbReference type="InterPro" id="IPR002492">
    <property type="entry name" value="Transposase_Tc1-like"/>
</dbReference>
<evidence type="ECO:0000313" key="4">
    <source>
        <dbReference type="EMBL" id="CAJ1064699.1"/>
    </source>
</evidence>
<dbReference type="InterPro" id="IPR001523">
    <property type="entry name" value="Paired_dom"/>
</dbReference>
<accession>A0AAV1FUX9</accession>
<dbReference type="Pfam" id="PF00292">
    <property type="entry name" value="PAX"/>
    <property type="match status" value="1"/>
</dbReference>
<dbReference type="SMART" id="SM00351">
    <property type="entry name" value="PAX"/>
    <property type="match status" value="1"/>
</dbReference>
<dbReference type="InterPro" id="IPR036397">
    <property type="entry name" value="RNaseH_sf"/>
</dbReference>
<dbReference type="EMBL" id="OY660872">
    <property type="protein sequence ID" value="CAJ1064699.1"/>
    <property type="molecule type" value="Genomic_DNA"/>
</dbReference>
<dbReference type="Proteomes" id="UP001178508">
    <property type="component" value="Chromosome 9"/>
</dbReference>
<proteinExistence type="predicted"/>
<evidence type="ECO:0000256" key="1">
    <source>
        <dbReference type="ARBA" id="ARBA00022724"/>
    </source>
</evidence>
<dbReference type="Gene3D" id="3.30.420.10">
    <property type="entry name" value="Ribonuclease H-like superfamily/Ribonuclease H"/>
    <property type="match status" value="1"/>
</dbReference>
<dbReference type="GO" id="GO:0003677">
    <property type="term" value="F:DNA binding"/>
    <property type="evidence" value="ECO:0007669"/>
    <property type="project" value="InterPro"/>
</dbReference>
<feature type="domain" description="Paired" evidence="3">
    <location>
        <begin position="42"/>
        <end position="142"/>
    </location>
</feature>
<dbReference type="SUPFAM" id="SSF46689">
    <property type="entry name" value="Homeodomain-like"/>
    <property type="match status" value="1"/>
</dbReference>
<dbReference type="GO" id="GO:0015074">
    <property type="term" value="P:DNA integration"/>
    <property type="evidence" value="ECO:0007669"/>
    <property type="project" value="InterPro"/>
</dbReference>
<gene>
    <name evidence="4" type="ORF">XNOV1_A038210</name>
</gene>
<name>A0AAV1FUX9_XYRNO</name>
<feature type="region of interest" description="Disordered" evidence="2">
    <location>
        <begin position="81"/>
        <end position="101"/>
    </location>
</feature>
<keyword evidence="1" id="KW-0563">Paired box</keyword>
<keyword evidence="5" id="KW-1185">Reference proteome</keyword>
<dbReference type="Pfam" id="PF01498">
    <property type="entry name" value="HTH_Tnp_Tc3_2"/>
    <property type="match status" value="1"/>
</dbReference>
<evidence type="ECO:0000256" key="2">
    <source>
        <dbReference type="SAM" id="MobiDB-lite"/>
    </source>
</evidence>
<dbReference type="Gene3D" id="1.10.10.10">
    <property type="entry name" value="Winged helix-like DNA-binding domain superfamily/Winged helix DNA-binding domain"/>
    <property type="match status" value="1"/>
</dbReference>
<reference evidence="4" key="1">
    <citation type="submission" date="2023-08" db="EMBL/GenBank/DDBJ databases">
        <authorList>
            <person name="Alioto T."/>
            <person name="Alioto T."/>
            <person name="Gomez Garrido J."/>
        </authorList>
    </citation>
    <scope>NUCLEOTIDE SEQUENCE</scope>
</reference>
<dbReference type="InterPro" id="IPR036388">
    <property type="entry name" value="WH-like_DNA-bd_sf"/>
</dbReference>
<protein>
    <recommendedName>
        <fullName evidence="3">Paired domain-containing protein</fullName>
    </recommendedName>
</protein>
<dbReference type="GO" id="GO:0006355">
    <property type="term" value="P:regulation of DNA-templated transcription"/>
    <property type="evidence" value="ECO:0007669"/>
    <property type="project" value="InterPro"/>
</dbReference>
<dbReference type="Pfam" id="PF13358">
    <property type="entry name" value="DDE_3"/>
    <property type="match status" value="1"/>
</dbReference>
<organism evidence="4 5">
    <name type="scientific">Xyrichtys novacula</name>
    <name type="common">Pearly razorfish</name>
    <name type="synonym">Hemipteronotus novacula</name>
    <dbReference type="NCBI Taxonomy" id="13765"/>
    <lineage>
        <taxon>Eukaryota</taxon>
        <taxon>Metazoa</taxon>
        <taxon>Chordata</taxon>
        <taxon>Craniata</taxon>
        <taxon>Vertebrata</taxon>
        <taxon>Euteleostomi</taxon>
        <taxon>Actinopterygii</taxon>
        <taxon>Neopterygii</taxon>
        <taxon>Teleostei</taxon>
        <taxon>Neoteleostei</taxon>
        <taxon>Acanthomorphata</taxon>
        <taxon>Eupercaria</taxon>
        <taxon>Labriformes</taxon>
        <taxon>Labridae</taxon>
        <taxon>Xyrichtys</taxon>
    </lineage>
</organism>
<dbReference type="AlphaFoldDB" id="A0AAV1FUX9"/>
<dbReference type="PANTHER" id="PTHR23022">
    <property type="entry name" value="TRANSPOSABLE ELEMENT-RELATED"/>
    <property type="match status" value="1"/>
</dbReference>
<dbReference type="InterPro" id="IPR009057">
    <property type="entry name" value="Homeodomain-like_sf"/>
</dbReference>
<dbReference type="InterPro" id="IPR038717">
    <property type="entry name" value="Tc1-like_DDE_dom"/>
</dbReference>